<dbReference type="Pfam" id="PF12796">
    <property type="entry name" value="Ank_2"/>
    <property type="match status" value="2"/>
</dbReference>
<feature type="compositionally biased region" description="Basic and acidic residues" evidence="8">
    <location>
        <begin position="1129"/>
        <end position="1145"/>
    </location>
</feature>
<dbReference type="KEGG" id="pgri:PgNI_02636"/>
<feature type="transmembrane region" description="Helical" evidence="9">
    <location>
        <begin position="965"/>
        <end position="989"/>
    </location>
</feature>
<evidence type="ECO:0000256" key="6">
    <source>
        <dbReference type="ARBA" id="ARBA00023136"/>
    </source>
</evidence>
<dbReference type="PANTHER" id="PTHR24193">
    <property type="entry name" value="ANKYRIN REPEAT PROTEIN"/>
    <property type="match status" value="1"/>
</dbReference>
<keyword evidence="10" id="KW-1185">Reference proteome</keyword>
<sequence length="1145" mass="127491">MALSNKQSTMDPATNSIASSAPDQRQLRLIAAAAQLNEARIRDILSEDPNSWTSATDRDALRQSLQKVAARGKLDLVRLLLSHGADPDAKPGRDNEIPAVFKAAEGGHAAIITELIARGADANWKHARTGQTALFAAACRSHVTAMGALLDGGASIEIRDKDGRTPLLYLASDKKAGKCSAETLKLLVDRGADLEVRDPISRTPLVWAATTGNLKLLDIFTSGCLGRRADMTATNNRGRTALHLAAEQNHPEMVRLLLERGADPSAVSDGGWTALHNAAQGGHTDVIALLLQARGVDVNAELNNGMTPLHWAAFNGHEAAVVLLLDHKDTKVDIKDGFYRTPLLCAAEKRHGNIVQLLSPARAASRLSDAARRACESFQATVVDFGDFRDGKKQLVFKPSVFELLYGWDHENDKPTIPTSTKNIKYEPSFRWIHLPANNLAWVETLVSKFFIENGHRDIEAFKSLERCFDQEHCGPFAHANFMRTFAARIPAIQNHGYLDREEKTLVALSEDTSEVTIDSPRPDKGYISPTKPPRSDTSSTKPISRTDTGTTAKSDKKKSKGEQFVERHGPAKKRARGPPGNAPGTKARHSSLSLPLPWENSRLAAPSGRIILFMPFLHYETNERRKKMTAAIKLAESGAPLPPNPCCDELLIHGYINNNPPLHPRRTLDQFFYHGIDTTLRDEDQVVYRYCKLHRQEIKVFMVDQLWLWVLSRDLVITCFPQRWDQPKLDPLNMLDGIIEEINAKTRPPVQTVYDLAMLITNRCAGLFDRHRLDSQEFQFLDIFESSVGRVTNRESELFVRFNRASELSGRLRKKLAGRAPRLDNDRDPADELLDIGSETELLAEIKDIRDELNILHTVLNGQLIVLDEFERHITDEVRASTAADPSARRTTDMFVADCKRRSKDQRRLLETHLEDIVRINRQSESIYHSLTNLLDLKQKHSNALEARFARDQAVIAARQGQTVMVFTLVTIVFLPMSFIAAFFAINFREWQDSEGQPGLSIGFASKYMFGIGLGISIPLIIVAFTVTDVVDSVQGFVSNLARPKSKPEDPQPEVRRLSTRHQQSFNLEMNGPRRKAAYTGLSPPPSAGSPISPMPSPYNAHRLSHPIQGTGYRPRSGSGISWAPRSSFDRRKADGDLERGGYR</sequence>
<reference evidence="11" key="3">
    <citation type="submission" date="2025-08" db="UniProtKB">
        <authorList>
            <consortium name="RefSeq"/>
        </authorList>
    </citation>
    <scope>IDENTIFICATION</scope>
    <source>
        <strain evidence="11">NI907</strain>
    </source>
</reference>
<name>A0A6P8BDT0_PYRGI</name>
<dbReference type="Pfam" id="PF01544">
    <property type="entry name" value="CorA"/>
    <property type="match status" value="1"/>
</dbReference>
<evidence type="ECO:0000256" key="2">
    <source>
        <dbReference type="ARBA" id="ARBA00022692"/>
    </source>
</evidence>
<dbReference type="RefSeq" id="XP_030985271.1">
    <property type="nucleotide sequence ID" value="XM_031122697.1"/>
</dbReference>
<evidence type="ECO:0000313" key="11">
    <source>
        <dbReference type="RefSeq" id="XP_030985271.1"/>
    </source>
</evidence>
<dbReference type="InterPro" id="IPR002110">
    <property type="entry name" value="Ankyrin_rpt"/>
</dbReference>
<feature type="compositionally biased region" description="Basic and acidic residues" evidence="8">
    <location>
        <begin position="1047"/>
        <end position="1058"/>
    </location>
</feature>
<keyword evidence="2 9" id="KW-0812">Transmembrane</keyword>
<feature type="repeat" description="ANK" evidence="7">
    <location>
        <begin position="270"/>
        <end position="303"/>
    </location>
</feature>
<feature type="compositionally biased region" description="Basic and acidic residues" evidence="8">
    <location>
        <begin position="561"/>
        <end position="570"/>
    </location>
</feature>
<dbReference type="Pfam" id="PF00023">
    <property type="entry name" value="Ank"/>
    <property type="match status" value="1"/>
</dbReference>
<dbReference type="PANTHER" id="PTHR24193:SF121">
    <property type="entry name" value="ADA2A-CONTAINING COMPLEX COMPONENT 3, ISOFORM D"/>
    <property type="match status" value="1"/>
</dbReference>
<protein>
    <submittedName>
        <fullName evidence="11">Uncharacterized protein</fullName>
    </submittedName>
</protein>
<evidence type="ECO:0000256" key="7">
    <source>
        <dbReference type="PROSITE-ProRule" id="PRU00023"/>
    </source>
</evidence>
<dbReference type="InterPro" id="IPR002523">
    <property type="entry name" value="MgTranspt_CorA/ZnTranspt_ZntB"/>
</dbReference>
<dbReference type="GO" id="GO:0046873">
    <property type="term" value="F:metal ion transmembrane transporter activity"/>
    <property type="evidence" value="ECO:0007669"/>
    <property type="project" value="InterPro"/>
</dbReference>
<keyword evidence="3" id="KW-0677">Repeat</keyword>
<dbReference type="Gene3D" id="1.20.58.340">
    <property type="entry name" value="Magnesium transport protein CorA, transmembrane region"/>
    <property type="match status" value="1"/>
</dbReference>
<dbReference type="SUPFAM" id="SSF48403">
    <property type="entry name" value="Ankyrin repeat"/>
    <property type="match status" value="1"/>
</dbReference>
<feature type="repeat" description="ANK" evidence="7">
    <location>
        <begin position="237"/>
        <end position="269"/>
    </location>
</feature>
<feature type="region of interest" description="Disordered" evidence="8">
    <location>
        <begin position="1"/>
        <end position="21"/>
    </location>
</feature>
<keyword evidence="4 9" id="KW-1133">Transmembrane helix</keyword>
<dbReference type="Gene3D" id="1.25.40.20">
    <property type="entry name" value="Ankyrin repeat-containing domain"/>
    <property type="match status" value="3"/>
</dbReference>
<dbReference type="Proteomes" id="UP000515153">
    <property type="component" value="Unplaced"/>
</dbReference>
<accession>A0A6P8BDT0</accession>
<dbReference type="GO" id="GO:0000976">
    <property type="term" value="F:transcription cis-regulatory region binding"/>
    <property type="evidence" value="ECO:0007669"/>
    <property type="project" value="TreeGrafter"/>
</dbReference>
<dbReference type="AlphaFoldDB" id="A0A6P8BDT0"/>
<feature type="compositionally biased region" description="Pro residues" evidence="8">
    <location>
        <begin position="1084"/>
        <end position="1098"/>
    </location>
</feature>
<dbReference type="InterPro" id="IPR036770">
    <property type="entry name" value="Ankyrin_rpt-contain_sf"/>
</dbReference>
<dbReference type="GeneID" id="41957608"/>
<dbReference type="Pfam" id="PF13637">
    <property type="entry name" value="Ank_4"/>
    <property type="match status" value="1"/>
</dbReference>
<organism evidence="10 11">
    <name type="scientific">Pyricularia grisea</name>
    <name type="common">Crabgrass-specific blast fungus</name>
    <name type="synonym">Magnaporthe grisea</name>
    <dbReference type="NCBI Taxonomy" id="148305"/>
    <lineage>
        <taxon>Eukaryota</taxon>
        <taxon>Fungi</taxon>
        <taxon>Dikarya</taxon>
        <taxon>Ascomycota</taxon>
        <taxon>Pezizomycotina</taxon>
        <taxon>Sordariomycetes</taxon>
        <taxon>Sordariomycetidae</taxon>
        <taxon>Magnaporthales</taxon>
        <taxon>Pyriculariaceae</taxon>
        <taxon>Pyricularia</taxon>
    </lineage>
</organism>
<dbReference type="PROSITE" id="PS50297">
    <property type="entry name" value="ANK_REP_REGION"/>
    <property type="match status" value="5"/>
</dbReference>
<dbReference type="InterPro" id="IPR045863">
    <property type="entry name" value="CorA_TM1_TM2"/>
</dbReference>
<feature type="region of interest" description="Disordered" evidence="8">
    <location>
        <begin position="511"/>
        <end position="594"/>
    </location>
</feature>
<feature type="compositionally biased region" description="Polar residues" evidence="8">
    <location>
        <begin position="536"/>
        <end position="553"/>
    </location>
</feature>
<feature type="repeat" description="ANK" evidence="7">
    <location>
        <begin position="60"/>
        <end position="92"/>
    </location>
</feature>
<gene>
    <name evidence="11" type="ORF">PgNI_02636</name>
</gene>
<dbReference type="InterPro" id="IPR050663">
    <property type="entry name" value="Ankyrin-SOCS_Box"/>
</dbReference>
<evidence type="ECO:0000256" key="4">
    <source>
        <dbReference type="ARBA" id="ARBA00022989"/>
    </source>
</evidence>
<proteinExistence type="predicted"/>
<feature type="region of interest" description="Disordered" evidence="8">
    <location>
        <begin position="1042"/>
        <end position="1145"/>
    </location>
</feature>
<dbReference type="PROSITE" id="PS50088">
    <property type="entry name" value="ANK_REPEAT"/>
    <property type="match status" value="6"/>
</dbReference>
<evidence type="ECO:0000256" key="1">
    <source>
        <dbReference type="ARBA" id="ARBA00004141"/>
    </source>
</evidence>
<dbReference type="GO" id="GO:0005634">
    <property type="term" value="C:nucleus"/>
    <property type="evidence" value="ECO:0007669"/>
    <property type="project" value="TreeGrafter"/>
</dbReference>
<comment type="subcellular location">
    <subcellularLocation>
        <location evidence="1">Membrane</location>
        <topology evidence="1">Multi-pass membrane protein</topology>
    </subcellularLocation>
</comment>
<keyword evidence="6 9" id="KW-0472">Membrane</keyword>
<dbReference type="GO" id="GO:0016020">
    <property type="term" value="C:membrane"/>
    <property type="evidence" value="ECO:0007669"/>
    <property type="project" value="UniProtKB-SubCell"/>
</dbReference>
<evidence type="ECO:0000256" key="9">
    <source>
        <dbReference type="SAM" id="Phobius"/>
    </source>
</evidence>
<evidence type="ECO:0000256" key="8">
    <source>
        <dbReference type="SAM" id="MobiDB-lite"/>
    </source>
</evidence>
<reference evidence="11" key="2">
    <citation type="submission" date="2019-10" db="EMBL/GenBank/DDBJ databases">
        <authorList>
            <consortium name="NCBI Genome Project"/>
        </authorList>
    </citation>
    <scope>NUCLEOTIDE SEQUENCE</scope>
    <source>
        <strain evidence="11">NI907</strain>
    </source>
</reference>
<reference evidence="11" key="1">
    <citation type="journal article" date="2019" name="Mol. Biol. Evol.">
        <title>Blast fungal genomes show frequent chromosomal changes, gene gains and losses, and effector gene turnover.</title>
        <authorList>
            <person name="Gomez Luciano L.B."/>
            <person name="Jason Tsai I."/>
            <person name="Chuma I."/>
            <person name="Tosa Y."/>
            <person name="Chen Y.H."/>
            <person name="Li J.Y."/>
            <person name="Li M.Y."/>
            <person name="Jade Lu M.Y."/>
            <person name="Nakayashiki H."/>
            <person name="Li W.H."/>
        </authorList>
    </citation>
    <scope>NUCLEOTIDE SEQUENCE</scope>
    <source>
        <strain evidence="11">NI907</strain>
    </source>
</reference>
<dbReference type="SUPFAM" id="SSF144083">
    <property type="entry name" value="Magnesium transport protein CorA, transmembrane region"/>
    <property type="match status" value="1"/>
</dbReference>
<keyword evidence="5 7" id="KW-0040">ANK repeat</keyword>
<evidence type="ECO:0000256" key="3">
    <source>
        <dbReference type="ARBA" id="ARBA00022737"/>
    </source>
</evidence>
<feature type="repeat" description="ANK" evidence="7">
    <location>
        <begin position="129"/>
        <end position="161"/>
    </location>
</feature>
<feature type="repeat" description="ANK" evidence="7">
    <location>
        <begin position="304"/>
        <end position="337"/>
    </location>
</feature>
<feature type="transmembrane region" description="Helical" evidence="9">
    <location>
        <begin position="1009"/>
        <end position="1028"/>
    </location>
</feature>
<evidence type="ECO:0000313" key="10">
    <source>
        <dbReference type="Proteomes" id="UP000515153"/>
    </source>
</evidence>
<evidence type="ECO:0000256" key="5">
    <source>
        <dbReference type="ARBA" id="ARBA00023043"/>
    </source>
</evidence>
<dbReference type="GO" id="GO:0045944">
    <property type="term" value="P:positive regulation of transcription by RNA polymerase II"/>
    <property type="evidence" value="ECO:0007669"/>
    <property type="project" value="TreeGrafter"/>
</dbReference>
<dbReference type="SMART" id="SM00248">
    <property type="entry name" value="ANK"/>
    <property type="match status" value="9"/>
</dbReference>
<feature type="repeat" description="ANK" evidence="7">
    <location>
        <begin position="162"/>
        <end position="199"/>
    </location>
</feature>